<dbReference type="Pfam" id="PF13407">
    <property type="entry name" value="Peripla_BP_4"/>
    <property type="match status" value="1"/>
</dbReference>
<evidence type="ECO:0000256" key="4">
    <source>
        <dbReference type="SAM" id="SignalP"/>
    </source>
</evidence>
<evidence type="ECO:0000259" key="5">
    <source>
        <dbReference type="Pfam" id="PF13407"/>
    </source>
</evidence>
<dbReference type="PROSITE" id="PS51257">
    <property type="entry name" value="PROKAR_LIPOPROTEIN"/>
    <property type="match status" value="1"/>
</dbReference>
<dbReference type="KEGG" id="ksk:KSE_13630"/>
<dbReference type="RefSeq" id="WP_014134509.1">
    <property type="nucleotide sequence ID" value="NC_016109.1"/>
</dbReference>
<dbReference type="InterPro" id="IPR028082">
    <property type="entry name" value="Peripla_BP_I"/>
</dbReference>
<evidence type="ECO:0000256" key="1">
    <source>
        <dbReference type="ARBA" id="ARBA00004196"/>
    </source>
</evidence>
<feature type="signal peptide" evidence="4">
    <location>
        <begin position="1"/>
        <end position="21"/>
    </location>
</feature>
<dbReference type="HOGENOM" id="CLU_064461_0_0_11"/>
<feature type="chain" id="PRO_5039463413" evidence="4">
    <location>
        <begin position="22"/>
        <end position="380"/>
    </location>
</feature>
<dbReference type="InterPro" id="IPR025997">
    <property type="entry name" value="SBP_2_dom"/>
</dbReference>
<dbReference type="Proteomes" id="UP000007076">
    <property type="component" value="Chromosome"/>
</dbReference>
<comment type="subcellular location">
    <subcellularLocation>
        <location evidence="1">Cell envelope</location>
    </subcellularLocation>
</comment>
<organism evidence="6 7">
    <name type="scientific">Kitasatospora setae (strain ATCC 33774 / DSM 43861 / JCM 3304 / KCC A-0304 / NBRC 14216 / KM-6054)</name>
    <name type="common">Streptomyces setae</name>
    <dbReference type="NCBI Taxonomy" id="452652"/>
    <lineage>
        <taxon>Bacteria</taxon>
        <taxon>Bacillati</taxon>
        <taxon>Actinomycetota</taxon>
        <taxon>Actinomycetes</taxon>
        <taxon>Kitasatosporales</taxon>
        <taxon>Streptomycetaceae</taxon>
        <taxon>Kitasatospora</taxon>
    </lineage>
</organism>
<comment type="similarity">
    <text evidence="2">Belongs to the bacterial solute-binding protein 2 family.</text>
</comment>
<dbReference type="AlphaFoldDB" id="E4N7L0"/>
<dbReference type="PANTHER" id="PTHR46847">
    <property type="entry name" value="D-ALLOSE-BINDING PERIPLASMIC PROTEIN-RELATED"/>
    <property type="match status" value="1"/>
</dbReference>
<dbReference type="GO" id="GO:0030246">
    <property type="term" value="F:carbohydrate binding"/>
    <property type="evidence" value="ECO:0007669"/>
    <property type="project" value="UniProtKB-ARBA"/>
</dbReference>
<dbReference type="PANTHER" id="PTHR46847:SF1">
    <property type="entry name" value="D-ALLOSE-BINDING PERIPLASMIC PROTEIN-RELATED"/>
    <property type="match status" value="1"/>
</dbReference>
<evidence type="ECO:0000313" key="6">
    <source>
        <dbReference type="EMBL" id="BAJ27191.1"/>
    </source>
</evidence>
<gene>
    <name evidence="6" type="ordered locus">KSE_13630</name>
</gene>
<feature type="domain" description="Periplasmic binding protein" evidence="5">
    <location>
        <begin position="94"/>
        <end position="317"/>
    </location>
</feature>
<dbReference type="GO" id="GO:0030313">
    <property type="term" value="C:cell envelope"/>
    <property type="evidence" value="ECO:0007669"/>
    <property type="project" value="UniProtKB-SubCell"/>
</dbReference>
<dbReference type="eggNOG" id="COG1879">
    <property type="taxonomic scope" value="Bacteria"/>
</dbReference>
<keyword evidence="3 4" id="KW-0732">Signal</keyword>
<dbReference type="Gene3D" id="3.40.50.2300">
    <property type="match status" value="2"/>
</dbReference>
<keyword evidence="7" id="KW-1185">Reference proteome</keyword>
<sequence>MPRSRLLPLVALAATATLLTAAGCARPDHGTAPAKAAAGNDAAANPAVAAAKQFTAAYTSTTAAWTGPTSSPPVAPGKTIVFLNRWTFSETNSYVVETAKQAAAALGWKFVAVDVSKDFNAGVTQALQLKPDGLISQVTEADADSQALAQIAASGIPHIDFTIGTTDLNTKNPGITHIVDYHYYLQGQLAAAEAVLATGGQARLGLFRASPNSSNQQEIQGIKDYFAQHGGGSVTAEQQIADGLIGSPQLGQAAVAFVQGHPDVNVVWDEFDGIAIGAVPAVRAAGLASKAPQISHEGDAPNLDFIRNGQGQIGDVAVSYGWATWAAFDDLNRIFNKVPLPQDDGVPVRLLTADNLPPAGQRYEGGYDYAGHYRTLWGVK</sequence>
<dbReference type="EMBL" id="AP010968">
    <property type="protein sequence ID" value="BAJ27191.1"/>
    <property type="molecule type" value="Genomic_DNA"/>
</dbReference>
<protein>
    <submittedName>
        <fullName evidence="6">Putative sugar ABC transporter substrate-binding protein</fullName>
    </submittedName>
</protein>
<reference evidence="6 7" key="1">
    <citation type="journal article" date="2010" name="DNA Res.">
        <title>Genome sequence of Kitasatospora setae NBRC 14216T: an evolutionary snapshot of the family Streptomycetaceae.</title>
        <authorList>
            <person name="Ichikawa N."/>
            <person name="Oguchi A."/>
            <person name="Ikeda H."/>
            <person name="Ishikawa J."/>
            <person name="Kitani S."/>
            <person name="Watanabe Y."/>
            <person name="Nakamura S."/>
            <person name="Katano Y."/>
            <person name="Kishi E."/>
            <person name="Sasagawa M."/>
            <person name="Ankai A."/>
            <person name="Fukui S."/>
            <person name="Hashimoto Y."/>
            <person name="Kamata S."/>
            <person name="Otoguro M."/>
            <person name="Tanikawa S."/>
            <person name="Nihira T."/>
            <person name="Horinouchi S."/>
            <person name="Ohnishi Y."/>
            <person name="Hayakawa M."/>
            <person name="Kuzuyama T."/>
            <person name="Arisawa A."/>
            <person name="Nomoto F."/>
            <person name="Miura H."/>
            <person name="Takahashi Y."/>
            <person name="Fujita N."/>
        </authorList>
    </citation>
    <scope>NUCLEOTIDE SEQUENCE [LARGE SCALE GENOMIC DNA]</scope>
    <source>
        <strain evidence="7">ATCC 33774 / DSM 43861 / JCM 3304 / KCC A-0304 / NBRC 14216 / KM-6054</strain>
    </source>
</reference>
<evidence type="ECO:0000313" key="7">
    <source>
        <dbReference type="Proteomes" id="UP000007076"/>
    </source>
</evidence>
<accession>E4N7L0</accession>
<evidence type="ECO:0000256" key="2">
    <source>
        <dbReference type="ARBA" id="ARBA00007639"/>
    </source>
</evidence>
<dbReference type="SUPFAM" id="SSF53822">
    <property type="entry name" value="Periplasmic binding protein-like I"/>
    <property type="match status" value="1"/>
</dbReference>
<dbReference type="CDD" id="cd01536">
    <property type="entry name" value="PBP1_ABC_sugar_binding-like"/>
    <property type="match status" value="1"/>
</dbReference>
<dbReference type="STRING" id="452652.KSE_13630"/>
<dbReference type="PATRIC" id="fig|452652.3.peg.1359"/>
<proteinExistence type="inferred from homology"/>
<evidence type="ECO:0000256" key="3">
    <source>
        <dbReference type="ARBA" id="ARBA00022729"/>
    </source>
</evidence>
<name>E4N7L0_KITSK</name>